<feature type="transmembrane region" description="Helical" evidence="6">
    <location>
        <begin position="20"/>
        <end position="42"/>
    </location>
</feature>
<feature type="domain" description="MacB-like periplasmic core" evidence="8">
    <location>
        <begin position="21"/>
        <end position="241"/>
    </location>
</feature>
<evidence type="ECO:0000256" key="1">
    <source>
        <dbReference type="ARBA" id="ARBA00004651"/>
    </source>
</evidence>
<dbReference type="Proteomes" id="UP000261284">
    <property type="component" value="Unassembled WGS sequence"/>
</dbReference>
<dbReference type="InterPro" id="IPR003838">
    <property type="entry name" value="ABC3_permease_C"/>
</dbReference>
<feature type="transmembrane region" description="Helical" evidence="6">
    <location>
        <begin position="374"/>
        <end position="400"/>
    </location>
</feature>
<evidence type="ECO:0000256" key="2">
    <source>
        <dbReference type="ARBA" id="ARBA00022475"/>
    </source>
</evidence>
<reference evidence="9 10" key="1">
    <citation type="submission" date="2018-08" db="EMBL/GenBank/DDBJ databases">
        <title>Chitinophagaceae sp. K23C18032701, a novel bacterium isolated from forest soil.</title>
        <authorList>
            <person name="Wang C."/>
        </authorList>
    </citation>
    <scope>NUCLEOTIDE SEQUENCE [LARGE SCALE GENOMIC DNA]</scope>
    <source>
        <strain evidence="9 10">K23C18032701</strain>
    </source>
</reference>
<feature type="domain" description="ABC3 transporter permease C-terminal" evidence="7">
    <location>
        <begin position="286"/>
        <end position="401"/>
    </location>
</feature>
<evidence type="ECO:0000313" key="10">
    <source>
        <dbReference type="Proteomes" id="UP000261284"/>
    </source>
</evidence>
<proteinExistence type="predicted"/>
<comment type="subcellular location">
    <subcellularLocation>
        <location evidence="1">Cell membrane</location>
        <topology evidence="1">Multi-pass membrane protein</topology>
    </subcellularLocation>
</comment>
<feature type="transmembrane region" description="Helical" evidence="6">
    <location>
        <begin position="671"/>
        <end position="695"/>
    </location>
</feature>
<keyword evidence="3 6" id="KW-0812">Transmembrane</keyword>
<dbReference type="Pfam" id="PF02687">
    <property type="entry name" value="FtsX"/>
    <property type="match status" value="2"/>
</dbReference>
<feature type="transmembrane region" description="Helical" evidence="6">
    <location>
        <begin position="280"/>
        <end position="302"/>
    </location>
</feature>
<dbReference type="GO" id="GO:0005886">
    <property type="term" value="C:plasma membrane"/>
    <property type="evidence" value="ECO:0007669"/>
    <property type="project" value="UniProtKB-SubCell"/>
</dbReference>
<dbReference type="AlphaFoldDB" id="A0A3E1NJY2"/>
<evidence type="ECO:0000256" key="4">
    <source>
        <dbReference type="ARBA" id="ARBA00022989"/>
    </source>
</evidence>
<evidence type="ECO:0000256" key="5">
    <source>
        <dbReference type="ARBA" id="ARBA00023136"/>
    </source>
</evidence>
<name>A0A3E1NJY2_9BACT</name>
<keyword evidence="10" id="KW-1185">Reference proteome</keyword>
<feature type="domain" description="MacB-like periplasmic core" evidence="8">
    <location>
        <begin position="433"/>
        <end position="637"/>
    </location>
</feature>
<feature type="transmembrane region" description="Helical" evidence="6">
    <location>
        <begin position="707"/>
        <end position="735"/>
    </location>
</feature>
<dbReference type="OrthoDB" id="5933722at2"/>
<sequence>MFKNYLKIALRNLRKSKAYALINISGLALGMAAALLIGLWIWDEVTYNRSIANYRDIVQVLHNQTHGDEINTRSSNAYPLASALRTNYAADFKYVALSSQQRSRLMGVGDKQVMTKGYFAEPDLPHILSLSMQYGNVNALTDPSSVLISSSLATSLFGHEPALNKTIKVDNRHLAKVAGVFNDFARNSSFSDVQYMMAYAFLRSTGEEDDMSQEWNSNSYNIFAQLQPGRDAQQVSSKVKHLLEGHGRRDKPEVLLHPMSKWHLYSDFKNGKNNGGAIQFVWMFGVVGLFILLLACINFMNLSTARSEKRAKEVGIRKAVGSLRGQLVAQFLSESVLLAGIAMLLALLIAALALPWFNSIAQKQMALPWQNPVFWLLLAGFTLLTGLLAGSYPAFFLSSFQPVKVLKGSMLQAKNGAIPRKVLVVLQFTVSASLIIATLVVYQQITYVRNRPVGYSRADLINVPINVEEYTGHFDAIRNDLLHSGGVLNMAVSSSPTTGVWSHQTGFNWPGKDPSQNLSFGVVGISHEFGKTIGWQFVDGRDFSRDFASDSAAFILNEAAAKLIGMKDPVNKTIEYLYSSYPDKNYRIIGVVKNMVMESPFDDAKPVIFALNYEWTNVFNIKLNTAAGTKAALDKVAAVFKKYSPATPFEYSFVDSDYATKFAAEERISSLATLFTGFAIFISCLGLFGLASFTAEQRTKEIGVRKVLGASVLNVWSLLSKDFLALILVSFFIAVPVSYYCMHRWLQQYDYRTTISVWIFLITIGAVVFLTIATVSMQALRAAYANPVKSLRSE</sequence>
<dbReference type="InterPro" id="IPR050250">
    <property type="entry name" value="Macrolide_Exporter_MacB"/>
</dbReference>
<dbReference type="InterPro" id="IPR025857">
    <property type="entry name" value="MacB_PCD"/>
</dbReference>
<evidence type="ECO:0000313" key="9">
    <source>
        <dbReference type="EMBL" id="RFM28246.1"/>
    </source>
</evidence>
<evidence type="ECO:0000256" key="3">
    <source>
        <dbReference type="ARBA" id="ARBA00022692"/>
    </source>
</evidence>
<keyword evidence="5 6" id="KW-0472">Membrane</keyword>
<organism evidence="9 10">
    <name type="scientific">Deminuibacter soli</name>
    <dbReference type="NCBI Taxonomy" id="2291815"/>
    <lineage>
        <taxon>Bacteria</taxon>
        <taxon>Pseudomonadati</taxon>
        <taxon>Bacteroidota</taxon>
        <taxon>Chitinophagia</taxon>
        <taxon>Chitinophagales</taxon>
        <taxon>Chitinophagaceae</taxon>
        <taxon>Deminuibacter</taxon>
    </lineage>
</organism>
<dbReference type="RefSeq" id="WP_116847492.1">
    <property type="nucleotide sequence ID" value="NZ_QTJU01000003.1"/>
</dbReference>
<evidence type="ECO:0000256" key="6">
    <source>
        <dbReference type="SAM" id="Phobius"/>
    </source>
</evidence>
<protein>
    <submittedName>
        <fullName evidence="9">ABC transporter permease</fullName>
    </submittedName>
</protein>
<comment type="caution">
    <text evidence="9">The sequence shown here is derived from an EMBL/GenBank/DDBJ whole genome shotgun (WGS) entry which is preliminary data.</text>
</comment>
<feature type="transmembrane region" description="Helical" evidence="6">
    <location>
        <begin position="327"/>
        <end position="354"/>
    </location>
</feature>
<keyword evidence="2" id="KW-1003">Cell membrane</keyword>
<evidence type="ECO:0000259" key="7">
    <source>
        <dbReference type="Pfam" id="PF02687"/>
    </source>
</evidence>
<dbReference type="Pfam" id="PF12704">
    <property type="entry name" value="MacB_PCD"/>
    <property type="match status" value="2"/>
</dbReference>
<dbReference type="EMBL" id="QTJU01000003">
    <property type="protein sequence ID" value="RFM28246.1"/>
    <property type="molecule type" value="Genomic_DNA"/>
</dbReference>
<feature type="domain" description="ABC3 transporter permease C-terminal" evidence="7">
    <location>
        <begin position="674"/>
        <end position="787"/>
    </location>
</feature>
<feature type="transmembrane region" description="Helical" evidence="6">
    <location>
        <begin position="421"/>
        <end position="442"/>
    </location>
</feature>
<dbReference type="PANTHER" id="PTHR30572">
    <property type="entry name" value="MEMBRANE COMPONENT OF TRANSPORTER-RELATED"/>
    <property type="match status" value="1"/>
</dbReference>
<gene>
    <name evidence="9" type="ORF">DXN05_12080</name>
</gene>
<evidence type="ECO:0000259" key="8">
    <source>
        <dbReference type="Pfam" id="PF12704"/>
    </source>
</evidence>
<dbReference type="GO" id="GO:0022857">
    <property type="term" value="F:transmembrane transporter activity"/>
    <property type="evidence" value="ECO:0007669"/>
    <property type="project" value="TreeGrafter"/>
</dbReference>
<accession>A0A3E1NJY2</accession>
<feature type="transmembrane region" description="Helical" evidence="6">
    <location>
        <begin position="755"/>
        <end position="775"/>
    </location>
</feature>
<dbReference type="PANTHER" id="PTHR30572:SF18">
    <property type="entry name" value="ABC-TYPE MACROLIDE FAMILY EXPORT SYSTEM PERMEASE COMPONENT 2"/>
    <property type="match status" value="1"/>
</dbReference>
<keyword evidence="4 6" id="KW-1133">Transmembrane helix</keyword>